<gene>
    <name evidence="2" type="ORF">IAB26_11355</name>
</gene>
<reference evidence="2" key="2">
    <citation type="journal article" date="2021" name="PeerJ">
        <title>Extensive microbial diversity within the chicken gut microbiome revealed by metagenomics and culture.</title>
        <authorList>
            <person name="Gilroy R."/>
            <person name="Ravi A."/>
            <person name="Getino M."/>
            <person name="Pursley I."/>
            <person name="Horton D.L."/>
            <person name="Alikhan N.F."/>
            <person name="Baker D."/>
            <person name="Gharbi K."/>
            <person name="Hall N."/>
            <person name="Watson M."/>
            <person name="Adriaenssens E.M."/>
            <person name="Foster-Nyarko E."/>
            <person name="Jarju S."/>
            <person name="Secka A."/>
            <person name="Antonio M."/>
            <person name="Oren A."/>
            <person name="Chaudhuri R.R."/>
            <person name="La Ragione R."/>
            <person name="Hildebrand F."/>
            <person name="Pallen M.J."/>
        </authorList>
    </citation>
    <scope>NUCLEOTIDE SEQUENCE</scope>
    <source>
        <strain evidence="2">ChiSjej3B21-11622</strain>
    </source>
</reference>
<protein>
    <submittedName>
        <fullName evidence="2">Uncharacterized protein</fullName>
    </submittedName>
</protein>
<feature type="transmembrane region" description="Helical" evidence="1">
    <location>
        <begin position="6"/>
        <end position="27"/>
    </location>
</feature>
<evidence type="ECO:0000313" key="2">
    <source>
        <dbReference type="EMBL" id="HIQ97145.1"/>
    </source>
</evidence>
<dbReference type="EMBL" id="DVFT01000166">
    <property type="protein sequence ID" value="HIQ97145.1"/>
    <property type="molecule type" value="Genomic_DNA"/>
</dbReference>
<comment type="caution">
    <text evidence="2">The sequence shown here is derived from an EMBL/GenBank/DDBJ whole genome shotgun (WGS) entry which is preliminary data.</text>
</comment>
<organism evidence="2 3">
    <name type="scientific">Candidatus Limivivens merdigallinarum</name>
    <dbReference type="NCBI Taxonomy" id="2840859"/>
    <lineage>
        <taxon>Bacteria</taxon>
        <taxon>Bacillati</taxon>
        <taxon>Bacillota</taxon>
        <taxon>Clostridia</taxon>
        <taxon>Lachnospirales</taxon>
        <taxon>Lachnospiraceae</taxon>
        <taxon>Lachnospiraceae incertae sedis</taxon>
        <taxon>Candidatus Limivivens</taxon>
    </lineage>
</organism>
<sequence>MIGYGILISLPVIGLIAAIVLAVHFRYDPIRSNFALACLVLRIFYMVMSFLIVLGIVEIVFALASSMGY</sequence>
<feature type="transmembrane region" description="Helical" evidence="1">
    <location>
        <begin position="39"/>
        <end position="64"/>
    </location>
</feature>
<keyword evidence="1" id="KW-0812">Transmembrane</keyword>
<keyword evidence="1" id="KW-1133">Transmembrane helix</keyword>
<evidence type="ECO:0000256" key="1">
    <source>
        <dbReference type="SAM" id="Phobius"/>
    </source>
</evidence>
<proteinExistence type="predicted"/>
<name>A0A9D1D1E4_9FIRM</name>
<keyword evidence="1" id="KW-0472">Membrane</keyword>
<reference evidence="2" key="1">
    <citation type="submission" date="2020-10" db="EMBL/GenBank/DDBJ databases">
        <authorList>
            <person name="Gilroy R."/>
        </authorList>
    </citation>
    <scope>NUCLEOTIDE SEQUENCE</scope>
    <source>
        <strain evidence="2">ChiSjej3B21-11622</strain>
    </source>
</reference>
<evidence type="ECO:0000313" key="3">
    <source>
        <dbReference type="Proteomes" id="UP000886886"/>
    </source>
</evidence>
<dbReference type="AlphaFoldDB" id="A0A9D1D1E4"/>
<accession>A0A9D1D1E4</accession>
<dbReference type="Proteomes" id="UP000886886">
    <property type="component" value="Unassembled WGS sequence"/>
</dbReference>